<evidence type="ECO:0000256" key="5">
    <source>
        <dbReference type="ARBA" id="ARBA00022917"/>
    </source>
</evidence>
<sequence length="510" mass="54759">MIQDFLFFMNGETHQGATMITRPPIVVIMGHIDHGKTTLLDFIRSSNVAIGEAGHITQHIGAYEVERNGHRITFLDTPGHELFSRMRERGARVADIAVIVVAADEGVKPQTAEAIRAAKEAGIPFLVALNKIDRPEADANRVKGELAEHDVLVEGWGGNVPIAELSAKTGAGVPELLDLILLASEMEELVASPDSAGSGVVIESHRDRKRGVVATLLIKNGTIRKGDWIQSGAEYATIRVMENSDGNIIESVSFSSPVQVLGFSLPPSVGDAFQIYMGKKQAEEAAKRSIVPAVVSTNVGEPVVQEGGMVVPLIIKADVAGSREALEGEITKVSSGLFVIKVLRSDIGDIADDDVKTASGLPGSIIIGFKVKVSSSAETLAQRYGITIHTANIIYELLDWFRIELERRIPKQRARTEIGALQVLRVFKKEGKSIVFGGKVVRGVVKKDALFEVKHGEEVLGSGTITNVQQSKMDVKEVAAGSECGIAATFSGRMIAGDVIDIFEEDEAQS</sequence>
<dbReference type="NCBIfam" id="TIGR00231">
    <property type="entry name" value="small_GTP"/>
    <property type="match status" value="1"/>
</dbReference>
<gene>
    <name evidence="10" type="ORF">A3J54_03895</name>
</gene>
<feature type="domain" description="Tr-type G" evidence="9">
    <location>
        <begin position="21"/>
        <end position="190"/>
    </location>
</feature>
<dbReference type="Gene3D" id="3.40.50.10050">
    <property type="entry name" value="Translation initiation factor IF- 2, domain 3"/>
    <property type="match status" value="1"/>
</dbReference>
<evidence type="ECO:0000313" key="10">
    <source>
        <dbReference type="EMBL" id="OGZ45358.1"/>
    </source>
</evidence>
<dbReference type="InterPro" id="IPR000178">
    <property type="entry name" value="TF_IF2_bacterial-like"/>
</dbReference>
<name>A0A1G2G659_9BACT</name>
<evidence type="ECO:0000259" key="9">
    <source>
        <dbReference type="PROSITE" id="PS51722"/>
    </source>
</evidence>
<dbReference type="InterPro" id="IPR005225">
    <property type="entry name" value="Small_GTP-bd"/>
</dbReference>
<dbReference type="SUPFAM" id="SSF50447">
    <property type="entry name" value="Translation proteins"/>
    <property type="match status" value="2"/>
</dbReference>
<dbReference type="CDD" id="cd01887">
    <property type="entry name" value="IF2_eIF5B"/>
    <property type="match status" value="1"/>
</dbReference>
<proteinExistence type="inferred from homology"/>
<evidence type="ECO:0000313" key="11">
    <source>
        <dbReference type="Proteomes" id="UP000176576"/>
    </source>
</evidence>
<dbReference type="InterPro" id="IPR036925">
    <property type="entry name" value="TIF_IF2_dom3_sf"/>
</dbReference>
<dbReference type="STRING" id="1802117.A3J54_03895"/>
<dbReference type="SUPFAM" id="SSF52156">
    <property type="entry name" value="Initiation factor IF2/eIF5b, domain 3"/>
    <property type="match status" value="1"/>
</dbReference>
<evidence type="ECO:0000256" key="6">
    <source>
        <dbReference type="ARBA" id="ARBA00023134"/>
    </source>
</evidence>
<evidence type="ECO:0000256" key="1">
    <source>
        <dbReference type="ARBA" id="ARBA00007733"/>
    </source>
</evidence>
<dbReference type="PROSITE" id="PS51722">
    <property type="entry name" value="G_TR_2"/>
    <property type="match status" value="1"/>
</dbReference>
<keyword evidence="4" id="KW-0547">Nucleotide-binding</keyword>
<comment type="function">
    <text evidence="8">One of the essential components for the initiation of protein synthesis. Protects formylmethionyl-tRNA from spontaneous hydrolysis and promotes its binding to the 30S ribosomal subunits. Also involved in the hydrolysis of GTP during the formation of the 70S ribosomal complex.</text>
</comment>
<dbReference type="NCBIfam" id="TIGR00487">
    <property type="entry name" value="IF-2"/>
    <property type="match status" value="1"/>
</dbReference>
<dbReference type="FunFam" id="3.40.50.300:FF:000019">
    <property type="entry name" value="Translation initiation factor IF-2"/>
    <property type="match status" value="1"/>
</dbReference>
<reference evidence="10 11" key="1">
    <citation type="journal article" date="2016" name="Nat. Commun.">
        <title>Thousands of microbial genomes shed light on interconnected biogeochemical processes in an aquifer system.</title>
        <authorList>
            <person name="Anantharaman K."/>
            <person name="Brown C.T."/>
            <person name="Hug L.A."/>
            <person name="Sharon I."/>
            <person name="Castelle C.J."/>
            <person name="Probst A.J."/>
            <person name="Thomas B.C."/>
            <person name="Singh A."/>
            <person name="Wilkins M.J."/>
            <person name="Karaoz U."/>
            <person name="Brodie E.L."/>
            <person name="Williams K.H."/>
            <person name="Hubbard S.S."/>
            <person name="Banfield J.F."/>
        </authorList>
    </citation>
    <scope>NUCLEOTIDE SEQUENCE [LARGE SCALE GENOMIC DNA]</scope>
</reference>
<dbReference type="PANTHER" id="PTHR43381">
    <property type="entry name" value="TRANSLATION INITIATION FACTOR IF-2-RELATED"/>
    <property type="match status" value="1"/>
</dbReference>
<dbReference type="EMBL" id="MHNN01000022">
    <property type="protein sequence ID" value="OGZ45358.1"/>
    <property type="molecule type" value="Genomic_DNA"/>
</dbReference>
<evidence type="ECO:0000256" key="7">
    <source>
        <dbReference type="NCBIfam" id="TIGR00487"/>
    </source>
</evidence>
<dbReference type="GO" id="GO:0003743">
    <property type="term" value="F:translation initiation factor activity"/>
    <property type="evidence" value="ECO:0007669"/>
    <property type="project" value="UniProtKB-UniRule"/>
</dbReference>
<dbReference type="InterPro" id="IPR015760">
    <property type="entry name" value="TIF_IF2"/>
</dbReference>
<dbReference type="FunFam" id="3.40.50.10050:FF:000001">
    <property type="entry name" value="Translation initiation factor IF-2"/>
    <property type="match status" value="1"/>
</dbReference>
<dbReference type="Gene3D" id="2.40.30.10">
    <property type="entry name" value="Translation factors"/>
    <property type="match status" value="2"/>
</dbReference>
<comment type="caution">
    <text evidence="10">The sequence shown here is derived from an EMBL/GenBank/DDBJ whole genome shotgun (WGS) entry which is preliminary data.</text>
</comment>
<dbReference type="InterPro" id="IPR027417">
    <property type="entry name" value="P-loop_NTPase"/>
</dbReference>
<dbReference type="AlphaFoldDB" id="A0A1G2G659"/>
<dbReference type="GO" id="GO:0003924">
    <property type="term" value="F:GTPase activity"/>
    <property type="evidence" value="ECO:0007669"/>
    <property type="project" value="InterPro"/>
</dbReference>
<dbReference type="Proteomes" id="UP000176576">
    <property type="component" value="Unassembled WGS sequence"/>
</dbReference>
<evidence type="ECO:0000256" key="4">
    <source>
        <dbReference type="ARBA" id="ARBA00022741"/>
    </source>
</evidence>
<comment type="similarity">
    <text evidence="1 8">Belongs to the TRAFAC class translation factor GTPase superfamily. Classic translation factor GTPase family. IF-2 subfamily.</text>
</comment>
<dbReference type="GO" id="GO:0005525">
    <property type="term" value="F:GTP binding"/>
    <property type="evidence" value="ECO:0007669"/>
    <property type="project" value="UniProtKB-KW"/>
</dbReference>
<evidence type="ECO:0000256" key="2">
    <source>
        <dbReference type="ARBA" id="ARBA00020675"/>
    </source>
</evidence>
<accession>A0A1G2G659</accession>
<keyword evidence="3 8" id="KW-0396">Initiation factor</keyword>
<protein>
    <recommendedName>
        <fullName evidence="2 7">Translation initiation factor IF-2</fullName>
    </recommendedName>
</protein>
<dbReference type="InterPro" id="IPR009000">
    <property type="entry name" value="Transl_B-barrel_sf"/>
</dbReference>
<organism evidence="10 11">
    <name type="scientific">Candidatus Ryanbacteria bacterium RIFCSPHIGHO2_02_FULL_45_13b</name>
    <dbReference type="NCBI Taxonomy" id="1802117"/>
    <lineage>
        <taxon>Bacteria</taxon>
        <taxon>Candidatus Ryaniibacteriota</taxon>
    </lineage>
</organism>
<dbReference type="InterPro" id="IPR023115">
    <property type="entry name" value="TIF_IF2_dom3"/>
</dbReference>
<dbReference type="Pfam" id="PF00009">
    <property type="entry name" value="GTP_EFTU"/>
    <property type="match status" value="1"/>
</dbReference>
<keyword evidence="6" id="KW-0342">GTP-binding</keyword>
<dbReference type="InterPro" id="IPR053905">
    <property type="entry name" value="EF-G-like_DII"/>
</dbReference>
<dbReference type="PANTHER" id="PTHR43381:SF5">
    <property type="entry name" value="TR-TYPE G DOMAIN-CONTAINING PROTEIN"/>
    <property type="match status" value="1"/>
</dbReference>
<keyword evidence="5 8" id="KW-0648">Protein biosynthesis</keyword>
<evidence type="ECO:0000256" key="3">
    <source>
        <dbReference type="ARBA" id="ARBA00022540"/>
    </source>
</evidence>
<dbReference type="InterPro" id="IPR000795">
    <property type="entry name" value="T_Tr_GTP-bd_dom"/>
</dbReference>
<evidence type="ECO:0000256" key="8">
    <source>
        <dbReference type="RuleBase" id="RU000644"/>
    </source>
</evidence>
<dbReference type="Gene3D" id="3.40.50.300">
    <property type="entry name" value="P-loop containing nucleotide triphosphate hydrolases"/>
    <property type="match status" value="1"/>
</dbReference>
<dbReference type="Pfam" id="PF11987">
    <property type="entry name" value="IF-2"/>
    <property type="match status" value="1"/>
</dbReference>
<dbReference type="SUPFAM" id="SSF52540">
    <property type="entry name" value="P-loop containing nucleoside triphosphate hydrolases"/>
    <property type="match status" value="1"/>
</dbReference>
<dbReference type="GO" id="GO:0005737">
    <property type="term" value="C:cytoplasm"/>
    <property type="evidence" value="ECO:0007669"/>
    <property type="project" value="UniProtKB-UniRule"/>
</dbReference>
<dbReference type="Pfam" id="PF22042">
    <property type="entry name" value="EF-G_D2"/>
    <property type="match status" value="1"/>
</dbReference>